<dbReference type="GO" id="GO:0003824">
    <property type="term" value="F:catalytic activity"/>
    <property type="evidence" value="ECO:0007669"/>
    <property type="project" value="InterPro"/>
</dbReference>
<dbReference type="EMBL" id="CAADFW010000156">
    <property type="protein sequence ID" value="VFK64985.1"/>
    <property type="molecule type" value="Genomic_DNA"/>
</dbReference>
<feature type="domain" description="Hydantoinase B/oxoprolinase" evidence="2">
    <location>
        <begin position="207"/>
        <end position="246"/>
    </location>
</feature>
<sequence length="247" mass="26837">MNRFQCSFSRSHTRCCSVPLARVRNSSRRQWFNWGFPEKSSFFRPGDRYSQGELNSSVPTLGYSLEPPPNNPPTSTHRSPSAGPPCSMSSAPWSVVSPFSLTRAARGPSTSGRSRAPCCAPNTRRPSRRAISKPPSASLFGNQRYQHFDPIRSGARAPDSIAPAPCTPIDPLPPHRPRDIRAALPGPAGALRHPPGQWRKRALPGQGRGCARCIRFLEPMSVAVLANHRRVPPSGMAGGESGKTGRN</sequence>
<gene>
    <name evidence="3" type="ORF">BECKTC1821F_GA0114240_11562</name>
</gene>
<dbReference type="InterPro" id="IPR003692">
    <property type="entry name" value="Hydantoinase_B"/>
</dbReference>
<proteinExistence type="predicted"/>
<evidence type="ECO:0000259" key="2">
    <source>
        <dbReference type="Pfam" id="PF02538"/>
    </source>
</evidence>
<dbReference type="AlphaFoldDB" id="A0A451AG33"/>
<dbReference type="Pfam" id="PF02538">
    <property type="entry name" value="Hydantoinase_B"/>
    <property type="match status" value="1"/>
</dbReference>
<reference evidence="3" key="1">
    <citation type="submission" date="2019-02" db="EMBL/GenBank/DDBJ databases">
        <authorList>
            <person name="Gruber-Vodicka R. H."/>
            <person name="Seah K. B. B."/>
        </authorList>
    </citation>
    <scope>NUCLEOTIDE SEQUENCE</scope>
    <source>
        <strain evidence="3">BECK_BZ126</strain>
    </source>
</reference>
<feature type="region of interest" description="Disordered" evidence="1">
    <location>
        <begin position="103"/>
        <end position="141"/>
    </location>
</feature>
<name>A0A451AG33_9GAMM</name>
<evidence type="ECO:0000256" key="1">
    <source>
        <dbReference type="SAM" id="MobiDB-lite"/>
    </source>
</evidence>
<evidence type="ECO:0000313" key="3">
    <source>
        <dbReference type="EMBL" id="VFK64985.1"/>
    </source>
</evidence>
<organism evidence="3">
    <name type="scientific">Candidatus Kentrum sp. TC</name>
    <dbReference type="NCBI Taxonomy" id="2126339"/>
    <lineage>
        <taxon>Bacteria</taxon>
        <taxon>Pseudomonadati</taxon>
        <taxon>Pseudomonadota</taxon>
        <taxon>Gammaproteobacteria</taxon>
        <taxon>Candidatus Kentrum</taxon>
    </lineage>
</organism>
<accession>A0A451AG33</accession>
<protein>
    <submittedName>
        <fullName evidence="3">Hydantoinase B/oxoprolinase</fullName>
    </submittedName>
</protein>
<feature type="region of interest" description="Disordered" evidence="1">
    <location>
        <begin position="53"/>
        <end position="87"/>
    </location>
</feature>